<evidence type="ECO:0000313" key="2">
    <source>
        <dbReference type="EMBL" id="JAE01323.1"/>
    </source>
</evidence>
<organism evidence="2">
    <name type="scientific">Arundo donax</name>
    <name type="common">Giant reed</name>
    <name type="synonym">Donax arundinaceus</name>
    <dbReference type="NCBI Taxonomy" id="35708"/>
    <lineage>
        <taxon>Eukaryota</taxon>
        <taxon>Viridiplantae</taxon>
        <taxon>Streptophyta</taxon>
        <taxon>Embryophyta</taxon>
        <taxon>Tracheophyta</taxon>
        <taxon>Spermatophyta</taxon>
        <taxon>Magnoliopsida</taxon>
        <taxon>Liliopsida</taxon>
        <taxon>Poales</taxon>
        <taxon>Poaceae</taxon>
        <taxon>PACMAD clade</taxon>
        <taxon>Arundinoideae</taxon>
        <taxon>Arundineae</taxon>
        <taxon>Arundo</taxon>
    </lineage>
</organism>
<accession>A0A0A9EZ56</accession>
<name>A0A0A9EZ56_ARUDO</name>
<reference evidence="2" key="2">
    <citation type="journal article" date="2015" name="Data Brief">
        <title>Shoot transcriptome of the giant reed, Arundo donax.</title>
        <authorList>
            <person name="Barrero R.A."/>
            <person name="Guerrero F.D."/>
            <person name="Moolhuijzen P."/>
            <person name="Goolsby J.A."/>
            <person name="Tidwell J."/>
            <person name="Bellgard S.E."/>
            <person name="Bellgard M.I."/>
        </authorList>
    </citation>
    <scope>NUCLEOTIDE SEQUENCE</scope>
    <source>
        <tissue evidence="2">Shoot tissue taken approximately 20 cm above the soil surface</tissue>
    </source>
</reference>
<dbReference type="EMBL" id="GBRH01196573">
    <property type="protein sequence ID" value="JAE01323.1"/>
    <property type="molecule type" value="Transcribed_RNA"/>
</dbReference>
<feature type="region of interest" description="Disordered" evidence="1">
    <location>
        <begin position="1"/>
        <end position="23"/>
    </location>
</feature>
<sequence>MSGARPRASPSTRRGTSQTIRMLPDESLVLMGSIL</sequence>
<feature type="compositionally biased region" description="Polar residues" evidence="1">
    <location>
        <begin position="9"/>
        <end position="20"/>
    </location>
</feature>
<evidence type="ECO:0000256" key="1">
    <source>
        <dbReference type="SAM" id="MobiDB-lite"/>
    </source>
</evidence>
<protein>
    <submittedName>
        <fullName evidence="2">Uncharacterized protein</fullName>
    </submittedName>
</protein>
<dbReference type="AlphaFoldDB" id="A0A0A9EZ56"/>
<proteinExistence type="predicted"/>
<reference evidence="2" key="1">
    <citation type="submission" date="2014-09" db="EMBL/GenBank/DDBJ databases">
        <authorList>
            <person name="Magalhaes I.L.F."/>
            <person name="Oliveira U."/>
            <person name="Santos F.R."/>
            <person name="Vidigal T.H.D.A."/>
            <person name="Brescovit A.D."/>
            <person name="Santos A.J."/>
        </authorList>
    </citation>
    <scope>NUCLEOTIDE SEQUENCE</scope>
    <source>
        <tissue evidence="2">Shoot tissue taken approximately 20 cm above the soil surface</tissue>
    </source>
</reference>